<name>A0A3P4B0P7_9BURK</name>
<dbReference type="PANTHER" id="PTHR33877:SF2">
    <property type="entry name" value="OS07G0170200 PROTEIN"/>
    <property type="match status" value="1"/>
</dbReference>
<dbReference type="InterPro" id="IPR052892">
    <property type="entry name" value="NA-targeting_endonuclease"/>
</dbReference>
<dbReference type="AlphaFoldDB" id="A0A3P4B0P7"/>
<keyword evidence="2" id="KW-0540">Nuclease</keyword>
<dbReference type="Proteomes" id="UP000277294">
    <property type="component" value="Unassembled WGS sequence"/>
</dbReference>
<dbReference type="InterPro" id="IPR003615">
    <property type="entry name" value="HNH_nuc"/>
</dbReference>
<dbReference type="Pfam" id="PF14279">
    <property type="entry name" value="HNH_5"/>
    <property type="match status" value="1"/>
</dbReference>
<dbReference type="InterPro" id="IPR029471">
    <property type="entry name" value="HNH_5"/>
</dbReference>
<organism evidence="2 3">
    <name type="scientific">Pigmentiphaga humi</name>
    <dbReference type="NCBI Taxonomy" id="2478468"/>
    <lineage>
        <taxon>Bacteria</taxon>
        <taxon>Pseudomonadati</taxon>
        <taxon>Pseudomonadota</taxon>
        <taxon>Betaproteobacteria</taxon>
        <taxon>Burkholderiales</taxon>
        <taxon>Alcaligenaceae</taxon>
        <taxon>Pigmentiphaga</taxon>
    </lineage>
</organism>
<protein>
    <submittedName>
        <fullName evidence="2">CRISPR-associated endonuclease Cas9</fullName>
    </submittedName>
</protein>
<dbReference type="CDD" id="cd00085">
    <property type="entry name" value="HNHc"/>
    <property type="match status" value="1"/>
</dbReference>
<gene>
    <name evidence="2" type="primary">cas9</name>
    <name evidence="2" type="ORF">PIGHUM_01288</name>
</gene>
<dbReference type="PANTHER" id="PTHR33877">
    <property type="entry name" value="SLL1193 PROTEIN"/>
    <property type="match status" value="1"/>
</dbReference>
<dbReference type="RefSeq" id="WP_425466683.1">
    <property type="nucleotide sequence ID" value="NZ_UWPJ01000012.1"/>
</dbReference>
<reference evidence="2 3" key="1">
    <citation type="submission" date="2018-10" db="EMBL/GenBank/DDBJ databases">
        <authorList>
            <person name="Criscuolo A."/>
        </authorList>
    </citation>
    <scope>NUCLEOTIDE SEQUENCE [LARGE SCALE GENOMIC DNA]</scope>
    <source>
        <strain evidence="2">DnA1</strain>
    </source>
</reference>
<sequence length="191" mass="21130">MAHLVLALDVAGTPVHWVDIEKAICLHVAGRVAWELGETTVTYRGGVNRITGLVSSVSTASIIAVRGREFRGDRSASISISRERLFARDKHICGYCGGCFSAAELTIEHVRPESRGGANTWENVVTACRPCNQRKGNRTPEQAGMPLLYLPYRPNRWEGMILRNRRILADQMEFLLAGVASGSRLNQELVR</sequence>
<accession>A0A3P4B0P7</accession>
<evidence type="ECO:0000313" key="2">
    <source>
        <dbReference type="EMBL" id="VCU69228.1"/>
    </source>
</evidence>
<evidence type="ECO:0000313" key="3">
    <source>
        <dbReference type="Proteomes" id="UP000277294"/>
    </source>
</evidence>
<proteinExistence type="predicted"/>
<evidence type="ECO:0000259" key="1">
    <source>
        <dbReference type="SMART" id="SM00507"/>
    </source>
</evidence>
<keyword evidence="2" id="KW-0255">Endonuclease</keyword>
<feature type="domain" description="HNH nuclease" evidence="1">
    <location>
        <begin position="80"/>
        <end position="133"/>
    </location>
</feature>
<keyword evidence="2" id="KW-0378">Hydrolase</keyword>
<dbReference type="GO" id="GO:0004519">
    <property type="term" value="F:endonuclease activity"/>
    <property type="evidence" value="ECO:0007669"/>
    <property type="project" value="UniProtKB-KW"/>
</dbReference>
<dbReference type="Gene3D" id="1.10.30.50">
    <property type="match status" value="1"/>
</dbReference>
<dbReference type="EMBL" id="UWPJ01000012">
    <property type="protein sequence ID" value="VCU69228.1"/>
    <property type="molecule type" value="Genomic_DNA"/>
</dbReference>
<keyword evidence="3" id="KW-1185">Reference proteome</keyword>
<dbReference type="SMART" id="SM00507">
    <property type="entry name" value="HNHc"/>
    <property type="match status" value="1"/>
</dbReference>